<dbReference type="EMBL" id="AMCI01004256">
    <property type="protein sequence ID" value="EJW98460.1"/>
    <property type="molecule type" value="Genomic_DNA"/>
</dbReference>
<dbReference type="Pfam" id="PF03819">
    <property type="entry name" value="MazG"/>
    <property type="match status" value="1"/>
</dbReference>
<dbReference type="AlphaFoldDB" id="J9CEM5"/>
<feature type="domain" description="NTP pyrophosphohydrolase MazG-like" evidence="1">
    <location>
        <begin position="23"/>
        <end position="65"/>
    </location>
</feature>
<reference evidence="2" key="1">
    <citation type="journal article" date="2012" name="PLoS ONE">
        <title>Gene sets for utilization of primary and secondary nutrition supplies in the distal gut of endangered iberian lynx.</title>
        <authorList>
            <person name="Alcaide M."/>
            <person name="Messina E."/>
            <person name="Richter M."/>
            <person name="Bargiela R."/>
            <person name="Peplies J."/>
            <person name="Huws S.A."/>
            <person name="Newbold C.J."/>
            <person name="Golyshin P.N."/>
            <person name="Simon M.A."/>
            <person name="Lopez G."/>
            <person name="Yakimov M.M."/>
            <person name="Ferrer M."/>
        </authorList>
    </citation>
    <scope>NUCLEOTIDE SEQUENCE</scope>
</reference>
<dbReference type="InterPro" id="IPR004518">
    <property type="entry name" value="MazG-like_dom"/>
</dbReference>
<gene>
    <name evidence="2" type="ORF">EVA_13433</name>
</gene>
<accession>J9CEM5</accession>
<evidence type="ECO:0000259" key="1">
    <source>
        <dbReference type="Pfam" id="PF03819"/>
    </source>
</evidence>
<name>J9CEM5_9ZZZZ</name>
<protein>
    <submittedName>
        <fullName evidence="2">MazG family pyrophosphatase</fullName>
    </submittedName>
</protein>
<evidence type="ECO:0000313" key="2">
    <source>
        <dbReference type="EMBL" id="EJW98460.1"/>
    </source>
</evidence>
<comment type="caution">
    <text evidence="2">The sequence shown here is derived from an EMBL/GenBank/DDBJ whole genome shotgun (WGS) entry which is preliminary data.</text>
</comment>
<organism evidence="2">
    <name type="scientific">gut metagenome</name>
    <dbReference type="NCBI Taxonomy" id="749906"/>
    <lineage>
        <taxon>unclassified sequences</taxon>
        <taxon>metagenomes</taxon>
        <taxon>organismal metagenomes</taxon>
    </lineage>
</organism>
<dbReference type="SUPFAM" id="SSF101386">
    <property type="entry name" value="all-alpha NTP pyrophosphatases"/>
    <property type="match status" value="1"/>
</dbReference>
<dbReference type="Gene3D" id="1.10.287.1080">
    <property type="entry name" value="MazG-like"/>
    <property type="match status" value="1"/>
</dbReference>
<proteinExistence type="predicted"/>
<sequence>MKKVLRDTTIVKDSLGRIILPNDKKIELAKEIGDVLWYCAVLSHDLGISLEEVGKMNIQKLASRQARNKLGGSGDNR</sequence>